<feature type="compositionally biased region" description="Polar residues" evidence="1">
    <location>
        <begin position="138"/>
        <end position="149"/>
    </location>
</feature>
<proteinExistence type="predicted"/>
<evidence type="ECO:0000313" key="4">
    <source>
        <dbReference type="Proteomes" id="UP000248597"/>
    </source>
</evidence>
<name>A0A2W5KYY0_SPHMC</name>
<accession>A0A2W5KYY0</accession>
<evidence type="ECO:0000256" key="2">
    <source>
        <dbReference type="SAM" id="SignalP"/>
    </source>
</evidence>
<keyword evidence="2" id="KW-0732">Signal</keyword>
<evidence type="ECO:0000256" key="1">
    <source>
        <dbReference type="SAM" id="MobiDB-lite"/>
    </source>
</evidence>
<feature type="chain" id="PRO_5016103937" description="Autotransporter domain-containing protein" evidence="2">
    <location>
        <begin position="25"/>
        <end position="1108"/>
    </location>
</feature>
<comment type="caution">
    <text evidence="3">The sequence shown here is derived from an EMBL/GenBank/DDBJ whole genome shotgun (WGS) entry which is preliminary data.</text>
</comment>
<evidence type="ECO:0000313" key="3">
    <source>
        <dbReference type="EMBL" id="PZQ21214.1"/>
    </source>
</evidence>
<dbReference type="Proteomes" id="UP000248597">
    <property type="component" value="Unassembled WGS sequence"/>
</dbReference>
<gene>
    <name evidence="3" type="ORF">DI569_12780</name>
</gene>
<reference evidence="3 4" key="1">
    <citation type="submission" date="2017-08" db="EMBL/GenBank/DDBJ databases">
        <title>Infants hospitalized years apart are colonized by the same room-sourced microbial strains.</title>
        <authorList>
            <person name="Brooks B."/>
            <person name="Olm M.R."/>
            <person name="Firek B.A."/>
            <person name="Baker R."/>
            <person name="Thomas B.C."/>
            <person name="Morowitz M.J."/>
            <person name="Banfield J.F."/>
        </authorList>
    </citation>
    <scope>NUCLEOTIDE SEQUENCE [LARGE SCALE GENOMIC DNA]</scope>
    <source>
        <strain evidence="3">S2_005_003_R2_47</strain>
    </source>
</reference>
<feature type="region of interest" description="Disordered" evidence="1">
    <location>
        <begin position="127"/>
        <end position="153"/>
    </location>
</feature>
<protein>
    <recommendedName>
        <fullName evidence="5">Autotransporter domain-containing protein</fullName>
    </recommendedName>
</protein>
<evidence type="ECO:0008006" key="5">
    <source>
        <dbReference type="Google" id="ProtNLM"/>
    </source>
</evidence>
<feature type="signal peptide" evidence="2">
    <location>
        <begin position="1"/>
        <end position="24"/>
    </location>
</feature>
<dbReference type="AlphaFoldDB" id="A0A2W5KYY0"/>
<sequence length="1108" mass="106907">MSNMLKTRLLATSAIAGFSLTQMAAPAQAQAAFGIHNDQTDTLEITIPAIETVEGDIIGVYADNGAIDLDNQGTIIGNGTISGSPQLPDQRPDGGVVIAQPNSIVVNSGSITGVNGVVTTYFFGEDENDDPLPRQPLAANTSVTNSGSITATGGRGVALTGGGTIVNSGTISGTNGNTAAGELGIGAALSQFADNPLTGVTGVGTITNEAGGVISGDSIGAALSGGGTINNAGTISAPLINTPASIPFGITLTGDADRVATVNNSGTINGFMGILASGALGSATIENSGTINASAFGINQQNTGTLTFNNGATGQLIVGGNAILSNAGTLNVDNGGLIQSSGQNAILIQTADAVVSNSGTIDAAGAGVITGAGNLGFVAYNAMVINSGTITGLNNDGVRLAGGGTVTNSGTITGITSVANPSLTDGISIFNQFDQDLATYVGSVTNAASGSITGASRGVIVSGGGTIANAGSITGGDIGLLVQNGNTDEDGNPLLGISASIVNSGSITGNGETGVLIGAGLSTSTLTNSGTITGTTGDGVLFGPMASGLVTIVNEADGDITGALSGVEGLFGILDLTNAGTIRGNGRGDGINVEPDGGISLSSHSATIANSGDISGAQFGIVTYLSFNPDTNSFVGTIIDTAITNSGTITGENDDGIRLAGGGTVTNSGTIQGLAQNAFGGTDGVSIFAHNDQDLATYSGTLINLAGGVISGQRAGAAISSGGSVTNAGTITGAGQGVFIQGSAIDGVLRDGQFATLINSGTITGTGNLGGTGQGGFAVSFGSNLESATLENSGTIRSSFAEGVSQGSRGALTITNLAGGLIEGGTSGIYGGSSGTMTIVNAGMIRGNGTYDGFAAAPDAGITIATAGSSVTNSGSIYGSGAGITTAYLFDTDLNILVGLAKGTQIANSGVIVGDGNDGVRLIGGGAVTNSGSIFGAGNALADGISMFRFDDQAPSDYAASVVNSGAIGGDRFGIILSGGGTIDNSGGIVGEVGGIQVQGDAVGTPGYTASVRNSGTITSTGGAAISGIVQTAIDNSGILTGGAGIAIDLGDFDDVVTLRTGSAITGSIEAGGGTDTLNLEGGILELTAAQQIGAANGFEALNVGSGY</sequence>
<dbReference type="EMBL" id="QFPJ01000034">
    <property type="protein sequence ID" value="PZQ21214.1"/>
    <property type="molecule type" value="Genomic_DNA"/>
</dbReference>
<organism evidence="3 4">
    <name type="scientific">Sphingopyxis macrogoltabida</name>
    <name type="common">Sphingomonas macrogoltabidus</name>
    <dbReference type="NCBI Taxonomy" id="33050"/>
    <lineage>
        <taxon>Bacteria</taxon>
        <taxon>Pseudomonadati</taxon>
        <taxon>Pseudomonadota</taxon>
        <taxon>Alphaproteobacteria</taxon>
        <taxon>Sphingomonadales</taxon>
        <taxon>Sphingomonadaceae</taxon>
        <taxon>Sphingopyxis</taxon>
    </lineage>
</organism>